<evidence type="ECO:0000313" key="3">
    <source>
        <dbReference type="Proteomes" id="UP000230423"/>
    </source>
</evidence>
<keyword evidence="3" id="KW-1185">Reference proteome</keyword>
<name>A0A2G9T7J8_TELCI</name>
<protein>
    <submittedName>
        <fullName evidence="2">Uncharacterized protein</fullName>
    </submittedName>
</protein>
<evidence type="ECO:0000313" key="2">
    <source>
        <dbReference type="EMBL" id="PIO53933.1"/>
    </source>
</evidence>
<proteinExistence type="predicted"/>
<dbReference type="EMBL" id="KZ404205">
    <property type="protein sequence ID" value="PIO53933.1"/>
    <property type="molecule type" value="Genomic_DNA"/>
</dbReference>
<dbReference type="OrthoDB" id="5868393at2759"/>
<organism evidence="2 3">
    <name type="scientific">Teladorsagia circumcincta</name>
    <name type="common">Brown stomach worm</name>
    <name type="synonym">Ostertagia circumcincta</name>
    <dbReference type="NCBI Taxonomy" id="45464"/>
    <lineage>
        <taxon>Eukaryota</taxon>
        <taxon>Metazoa</taxon>
        <taxon>Ecdysozoa</taxon>
        <taxon>Nematoda</taxon>
        <taxon>Chromadorea</taxon>
        <taxon>Rhabditida</taxon>
        <taxon>Rhabditina</taxon>
        <taxon>Rhabditomorpha</taxon>
        <taxon>Strongyloidea</taxon>
        <taxon>Trichostrongylidae</taxon>
        <taxon>Teladorsagia</taxon>
    </lineage>
</organism>
<sequence length="74" mass="8068">MDKTLVCVRSDPGFYGGTLVAIFGDTSDENNTDSEQLFKDLGNGSSSQTPEERQTAILDSEEDSEDVVMEQDVC</sequence>
<dbReference type="AlphaFoldDB" id="A0A2G9T7J8"/>
<feature type="non-terminal residue" evidence="2">
    <location>
        <position position="74"/>
    </location>
</feature>
<dbReference type="Proteomes" id="UP000230423">
    <property type="component" value="Unassembled WGS sequence"/>
</dbReference>
<feature type="region of interest" description="Disordered" evidence="1">
    <location>
        <begin position="27"/>
        <end position="74"/>
    </location>
</feature>
<accession>A0A2G9T7J8</accession>
<evidence type="ECO:0000256" key="1">
    <source>
        <dbReference type="SAM" id="MobiDB-lite"/>
    </source>
</evidence>
<feature type="compositionally biased region" description="Acidic residues" evidence="1">
    <location>
        <begin position="59"/>
        <end position="74"/>
    </location>
</feature>
<reference evidence="2 3" key="1">
    <citation type="submission" date="2015-09" db="EMBL/GenBank/DDBJ databases">
        <title>Draft genome of the parasitic nematode Teladorsagia circumcincta isolate WARC Sus (inbred).</title>
        <authorList>
            <person name="Mitreva M."/>
        </authorList>
    </citation>
    <scope>NUCLEOTIDE SEQUENCE [LARGE SCALE GENOMIC DNA]</scope>
    <source>
        <strain evidence="2 3">S</strain>
    </source>
</reference>
<gene>
    <name evidence="2" type="ORF">TELCIR_24715</name>
</gene>